<evidence type="ECO:0000256" key="5">
    <source>
        <dbReference type="SAM" id="MobiDB-lite"/>
    </source>
</evidence>
<gene>
    <name evidence="7" type="primary">RPL18</name>
</gene>
<reference evidence="7" key="2">
    <citation type="submission" date="2025-09" db="UniProtKB">
        <authorList>
            <consortium name="Ensembl"/>
        </authorList>
    </citation>
    <scope>IDENTIFICATION</scope>
</reference>
<dbReference type="InterPro" id="IPR021132">
    <property type="entry name" value="Ribosomal_eL18/eL18-A/B/_CS"/>
</dbReference>
<keyword evidence="3" id="KW-0689">Ribosomal protein</keyword>
<proteinExistence type="inferred from homology"/>
<accession>A0A8C4VW06</accession>
<dbReference type="InterPro" id="IPR021131">
    <property type="entry name" value="Ribosomal_uL15/eL18"/>
</dbReference>
<dbReference type="GO" id="GO:0022625">
    <property type="term" value="C:cytosolic large ribosomal subunit"/>
    <property type="evidence" value="ECO:0007669"/>
    <property type="project" value="TreeGrafter"/>
</dbReference>
<dbReference type="PANTHER" id="PTHR10934:SF2">
    <property type="entry name" value="LARGE RIBOSOMAL SUBUNIT PROTEIN EL18"/>
    <property type="match status" value="1"/>
</dbReference>
<name>A0A8C4VW06_9SAUR</name>
<dbReference type="GO" id="GO:0003723">
    <property type="term" value="F:RNA binding"/>
    <property type="evidence" value="ECO:0007669"/>
    <property type="project" value="TreeGrafter"/>
</dbReference>
<evidence type="ECO:0000256" key="4">
    <source>
        <dbReference type="ARBA" id="ARBA00023274"/>
    </source>
</evidence>
<dbReference type="GO" id="GO:0006412">
    <property type="term" value="P:translation"/>
    <property type="evidence" value="ECO:0007669"/>
    <property type="project" value="InterPro"/>
</dbReference>
<dbReference type="GO" id="GO:0003735">
    <property type="term" value="F:structural constituent of ribosome"/>
    <property type="evidence" value="ECO:0007669"/>
    <property type="project" value="InterPro"/>
</dbReference>
<protein>
    <submittedName>
        <fullName evidence="7">Ribosomal protein L18</fullName>
    </submittedName>
</protein>
<evidence type="ECO:0000256" key="1">
    <source>
        <dbReference type="ARBA" id="ARBA00006815"/>
    </source>
</evidence>
<comment type="similarity">
    <text evidence="1">Belongs to the eukaryotic ribosomal protein eL18 family.</text>
</comment>
<feature type="compositionally biased region" description="Low complexity" evidence="5">
    <location>
        <begin position="122"/>
        <end position="144"/>
    </location>
</feature>
<dbReference type="Gene3D" id="3.100.10.10">
    <property type="match status" value="1"/>
</dbReference>
<feature type="domain" description="Large ribosomal subunit protein uL15/eL18" evidence="6">
    <location>
        <begin position="2"/>
        <end position="99"/>
    </location>
</feature>
<dbReference type="InterPro" id="IPR036227">
    <property type="entry name" value="Ribosomal_uL15/eL18_sf"/>
</dbReference>
<evidence type="ECO:0000313" key="7">
    <source>
        <dbReference type="Ensembl" id="ENSGEVP00005006920.1"/>
    </source>
</evidence>
<sequence length="302" mass="32713">MGVDIRHNKDRKVRRTEPKSQDIYLRLLVKLYRFLARRTNSRFNKVVLKRLFMSRTNRPPLALSRMIRKMKLPGRDNKMAVVVGTVTDDIRIHDIPKLKGPGRDGRCTGTSARPPAPPTVTPSPTCAPRDGSSSGPGAAAPAGATRTNSAGLHLPVPNKRVRTGGWCLRLLVGRCPSLPNREGPCPCAGRGVPEYPAPAPHPRGAMSQCGVRGPWIPSPHTLPQRGHVPVRGPRIPDPRGATSHHWARGPWILSPHTPPQGGHIPAWGQGSPVTQPLHHSTGRRVPGSLAHALPCPRGAMSQ</sequence>
<dbReference type="OrthoDB" id="6353017at2759"/>
<dbReference type="Proteomes" id="UP000694390">
    <property type="component" value="Unassembled WGS sequence"/>
</dbReference>
<keyword evidence="8" id="KW-1185">Reference proteome</keyword>
<organism evidence="7 8">
    <name type="scientific">Gopherus evgoodei</name>
    <name type="common">Goodes thornscrub tortoise</name>
    <dbReference type="NCBI Taxonomy" id="1825980"/>
    <lineage>
        <taxon>Eukaryota</taxon>
        <taxon>Metazoa</taxon>
        <taxon>Chordata</taxon>
        <taxon>Craniata</taxon>
        <taxon>Vertebrata</taxon>
        <taxon>Euteleostomi</taxon>
        <taxon>Archelosauria</taxon>
        <taxon>Testudinata</taxon>
        <taxon>Testudines</taxon>
        <taxon>Cryptodira</taxon>
        <taxon>Durocryptodira</taxon>
        <taxon>Testudinoidea</taxon>
        <taxon>Testudinidae</taxon>
        <taxon>Gopherus</taxon>
    </lineage>
</organism>
<evidence type="ECO:0000256" key="3">
    <source>
        <dbReference type="ARBA" id="ARBA00022980"/>
    </source>
</evidence>
<evidence type="ECO:0000256" key="2">
    <source>
        <dbReference type="ARBA" id="ARBA00011133"/>
    </source>
</evidence>
<reference evidence="7" key="1">
    <citation type="submission" date="2025-08" db="UniProtKB">
        <authorList>
            <consortium name="Ensembl"/>
        </authorList>
    </citation>
    <scope>IDENTIFICATION</scope>
</reference>
<dbReference type="PANTHER" id="PTHR10934">
    <property type="entry name" value="60S RIBOSOMAL PROTEIN L18"/>
    <property type="match status" value="1"/>
</dbReference>
<dbReference type="GeneTree" id="ENSGT00390000012976"/>
<dbReference type="InterPro" id="IPR000039">
    <property type="entry name" value="Ribosomal_eL18"/>
</dbReference>
<dbReference type="Pfam" id="PF17135">
    <property type="entry name" value="Ribosomal_L18"/>
    <property type="match status" value="1"/>
</dbReference>
<evidence type="ECO:0000259" key="6">
    <source>
        <dbReference type="Pfam" id="PF17135"/>
    </source>
</evidence>
<evidence type="ECO:0000313" key="8">
    <source>
        <dbReference type="Proteomes" id="UP000694390"/>
    </source>
</evidence>
<comment type="subunit">
    <text evidence="2">Component of the large ribosomal subunit.</text>
</comment>
<dbReference type="AlphaFoldDB" id="A0A8C4VW06"/>
<keyword evidence="4" id="KW-0687">Ribonucleoprotein</keyword>
<feature type="region of interest" description="Disordered" evidence="5">
    <location>
        <begin position="263"/>
        <end position="302"/>
    </location>
</feature>
<dbReference type="Ensembl" id="ENSGEVT00005007241.1">
    <property type="protein sequence ID" value="ENSGEVP00005006920.1"/>
    <property type="gene ID" value="ENSGEVG00005004955.1"/>
</dbReference>
<dbReference type="SUPFAM" id="SSF52080">
    <property type="entry name" value="Ribosomal proteins L15p and L18e"/>
    <property type="match status" value="1"/>
</dbReference>
<dbReference type="PROSITE" id="PS01106">
    <property type="entry name" value="RIBOSOMAL_L18E"/>
    <property type="match status" value="1"/>
</dbReference>
<feature type="region of interest" description="Disordered" evidence="5">
    <location>
        <begin position="95"/>
        <end position="156"/>
    </location>
</feature>
<feature type="compositionally biased region" description="Basic and acidic residues" evidence="5">
    <location>
        <begin position="95"/>
        <end position="106"/>
    </location>
</feature>